<reference evidence="1 2" key="1">
    <citation type="journal article" date="2021" name="J. Biosci. Bioeng.">
        <title>Identification and characterization of a chc gene cluster responsible for the aromatization pathway of cyclohexanecarboxylate degradation in Sinomonas cyclohexanicum ATCC 51369.</title>
        <authorList>
            <person name="Yamamoto T."/>
            <person name="Hasegawa Y."/>
            <person name="Lau P.C.K."/>
            <person name="Iwaki H."/>
        </authorList>
    </citation>
    <scope>NUCLEOTIDE SEQUENCE [LARGE SCALE GENOMIC DNA]</scope>
    <source>
        <strain evidence="1 2">ATCC 51369</strain>
    </source>
</reference>
<gene>
    <name evidence="1" type="ORF">SCMU_22630</name>
</gene>
<dbReference type="EMBL" id="AP024525">
    <property type="protein sequence ID" value="BCT76421.1"/>
    <property type="molecule type" value="Genomic_DNA"/>
</dbReference>
<dbReference type="Proteomes" id="UP001319861">
    <property type="component" value="Chromosome"/>
</dbReference>
<protein>
    <submittedName>
        <fullName evidence="1">Uncharacterized protein</fullName>
    </submittedName>
</protein>
<evidence type="ECO:0000313" key="1">
    <source>
        <dbReference type="EMBL" id="BCT76421.1"/>
    </source>
</evidence>
<accession>A0ABM7PVW6</accession>
<name>A0ABM7PVW6_SINCY</name>
<evidence type="ECO:0000313" key="2">
    <source>
        <dbReference type="Proteomes" id="UP001319861"/>
    </source>
</evidence>
<keyword evidence="2" id="KW-1185">Reference proteome</keyword>
<proteinExistence type="predicted"/>
<sequence>MFVGRYRDQFSTSRGFAAAVAAARLPGFEAEPLGDLETWSFPEPTGP</sequence>
<dbReference type="RefSeq" id="WP_229229251.1">
    <property type="nucleotide sequence ID" value="NZ_AP024525.1"/>
</dbReference>
<organism evidence="1 2">
    <name type="scientific">Sinomonas cyclohexanicum</name>
    <name type="common">Corynebacterium cyclohexanicum</name>
    <dbReference type="NCBI Taxonomy" id="322009"/>
    <lineage>
        <taxon>Bacteria</taxon>
        <taxon>Bacillati</taxon>
        <taxon>Actinomycetota</taxon>
        <taxon>Actinomycetes</taxon>
        <taxon>Micrococcales</taxon>
        <taxon>Micrococcaceae</taxon>
        <taxon>Sinomonas</taxon>
    </lineage>
</organism>